<dbReference type="Gene3D" id="3.40.50.720">
    <property type="entry name" value="NAD(P)-binding Rossmann-like Domain"/>
    <property type="match status" value="1"/>
</dbReference>
<comment type="similarity">
    <text evidence="1">Belongs to the NAD(P)-dependent epimerase/dehydratase family.</text>
</comment>
<dbReference type="EMBL" id="MN739634">
    <property type="protein sequence ID" value="QHT17396.1"/>
    <property type="molecule type" value="Genomic_DNA"/>
</dbReference>
<reference evidence="3" key="1">
    <citation type="journal article" date="2020" name="Nature">
        <title>Giant virus diversity and host interactions through global metagenomics.</title>
        <authorList>
            <person name="Schulz F."/>
            <person name="Roux S."/>
            <person name="Paez-Espino D."/>
            <person name="Jungbluth S."/>
            <person name="Walsh D.A."/>
            <person name="Denef V.J."/>
            <person name="McMahon K.D."/>
            <person name="Konstantinidis K.T."/>
            <person name="Eloe-Fadrosh E.A."/>
            <person name="Kyrpides N.C."/>
            <person name="Woyke T."/>
        </authorList>
    </citation>
    <scope>NUCLEOTIDE SEQUENCE</scope>
    <source>
        <strain evidence="3">GVMAG-M-3300023174-24</strain>
    </source>
</reference>
<dbReference type="AlphaFoldDB" id="A0A6C0DKE4"/>
<evidence type="ECO:0000256" key="1">
    <source>
        <dbReference type="ARBA" id="ARBA00007637"/>
    </source>
</evidence>
<feature type="domain" description="NAD-dependent epimerase/dehydratase" evidence="2">
    <location>
        <begin position="5"/>
        <end position="265"/>
    </location>
</feature>
<organism evidence="3">
    <name type="scientific">viral metagenome</name>
    <dbReference type="NCBI Taxonomy" id="1070528"/>
    <lineage>
        <taxon>unclassified sequences</taxon>
        <taxon>metagenomes</taxon>
        <taxon>organismal metagenomes</taxon>
    </lineage>
</organism>
<proteinExistence type="inferred from homology"/>
<dbReference type="PANTHER" id="PTHR43000">
    <property type="entry name" value="DTDP-D-GLUCOSE 4,6-DEHYDRATASE-RELATED"/>
    <property type="match status" value="1"/>
</dbReference>
<dbReference type="InterPro" id="IPR001509">
    <property type="entry name" value="Epimerase_deHydtase"/>
</dbReference>
<evidence type="ECO:0000259" key="2">
    <source>
        <dbReference type="Pfam" id="PF01370"/>
    </source>
</evidence>
<dbReference type="Pfam" id="PF01370">
    <property type="entry name" value="Epimerase"/>
    <property type="match status" value="1"/>
</dbReference>
<dbReference type="InterPro" id="IPR036291">
    <property type="entry name" value="NAD(P)-bd_dom_sf"/>
</dbReference>
<accession>A0A6C0DKE4</accession>
<dbReference type="SUPFAM" id="SSF51735">
    <property type="entry name" value="NAD(P)-binding Rossmann-fold domains"/>
    <property type="match status" value="1"/>
</dbReference>
<protein>
    <recommendedName>
        <fullName evidence="2">NAD-dependent epimerase/dehydratase domain-containing protein</fullName>
    </recommendedName>
</protein>
<sequence>MPKNILWTGSHGFIAGYAINKLLDEGHHVWGIDNFWKYGKMSKTYDDHPNFHFSEMDAKDTEGLQKLIVDNKINILVSGAAIIGGISMFHELAYFLLRENELITAAAFDACIYAHQNTDHFEKIVVVSSSMVFESTDRWPSKETDVRLVPPPLSTYGFQKLSVEYWAQGAWEQHKLPYTIIRPFNAVGTGEKRAKLETECYSGNIKLAMSHVVPDLVQKILKGQYPLRILGEGEQIRHYTYAGDLANGFYECIVNPKALNDDFNISTPVGHTVLELAKVIWDKIKPDEEFKYECDVPFTYDVQKRVPDVNKAKEILGVECTTSLEVALDEIIPWIEKQIEIGGI</sequence>
<evidence type="ECO:0000313" key="3">
    <source>
        <dbReference type="EMBL" id="QHT17396.1"/>
    </source>
</evidence>
<name>A0A6C0DKE4_9ZZZZ</name>